<reference evidence="2" key="1">
    <citation type="journal article" date="2024" name="Front. Bioeng. Biotechnol.">
        <title>Genome-scale model development and genomic sequencing of the oleaginous clade Lipomyces.</title>
        <authorList>
            <person name="Czajka J.J."/>
            <person name="Han Y."/>
            <person name="Kim J."/>
            <person name="Mondo S.J."/>
            <person name="Hofstad B.A."/>
            <person name="Robles A."/>
            <person name="Haridas S."/>
            <person name="Riley R."/>
            <person name="LaButti K."/>
            <person name="Pangilinan J."/>
            <person name="Andreopoulos W."/>
            <person name="Lipzen A."/>
            <person name="Yan J."/>
            <person name="Wang M."/>
            <person name="Ng V."/>
            <person name="Grigoriev I.V."/>
            <person name="Spatafora J.W."/>
            <person name="Magnuson J.K."/>
            <person name="Baker S.E."/>
            <person name="Pomraning K.R."/>
        </authorList>
    </citation>
    <scope>NUCLEOTIDE SEQUENCE [LARGE SCALE GENOMIC DNA]</scope>
    <source>
        <strain evidence="2">CBS 10300</strain>
    </source>
</reference>
<protein>
    <submittedName>
        <fullName evidence="1">Uncharacterized protein</fullName>
    </submittedName>
</protein>
<evidence type="ECO:0000313" key="1">
    <source>
        <dbReference type="EMBL" id="KAK9323183.1"/>
    </source>
</evidence>
<dbReference type="Proteomes" id="UP001489719">
    <property type="component" value="Unassembled WGS sequence"/>
</dbReference>
<evidence type="ECO:0000313" key="2">
    <source>
        <dbReference type="Proteomes" id="UP001489719"/>
    </source>
</evidence>
<comment type="caution">
    <text evidence="1">The sequence shown here is derived from an EMBL/GenBank/DDBJ whole genome shotgun (WGS) entry which is preliminary data.</text>
</comment>
<keyword evidence="2" id="KW-1185">Reference proteome</keyword>
<proteinExistence type="predicted"/>
<dbReference type="EMBL" id="MU970064">
    <property type="protein sequence ID" value="KAK9323183.1"/>
    <property type="molecule type" value="Genomic_DNA"/>
</dbReference>
<name>A0ACC3TSR3_9ASCO</name>
<gene>
    <name evidence="1" type="ORF">V1517DRAFT_106758</name>
</gene>
<accession>A0ACC3TSR3</accession>
<organism evidence="1 2">
    <name type="scientific">Lipomyces orientalis</name>
    <dbReference type="NCBI Taxonomy" id="1233043"/>
    <lineage>
        <taxon>Eukaryota</taxon>
        <taxon>Fungi</taxon>
        <taxon>Dikarya</taxon>
        <taxon>Ascomycota</taxon>
        <taxon>Saccharomycotina</taxon>
        <taxon>Lipomycetes</taxon>
        <taxon>Lipomycetales</taxon>
        <taxon>Lipomycetaceae</taxon>
        <taxon>Lipomyces</taxon>
    </lineage>
</organism>
<sequence>MPKKGVLPTAVRPVLAMDDNALLKALFPRAVPDLKNLLVILVPSHSGIKCLEEIIHRRIPDIIGSLLEPGPFERLYRLSVDCPGSQRLLRSRDSLILYGAQTFVVCPPRCPHPVEQNLFLLRRGVQSYFSRLLRSRLFQLLPFGRPFLTSVVIHQPFEVVADLSARRPPKASAPTTRNCLLAPVFGLTPRRRRRRRRRQPHLLAYSSRNTVPERYRETLLLLFCLLQIHG</sequence>